<organism evidence="2 3">
    <name type="scientific">Faecalibacillus intestinalis</name>
    <dbReference type="NCBI Taxonomy" id="1982626"/>
    <lineage>
        <taxon>Bacteria</taxon>
        <taxon>Bacillati</taxon>
        <taxon>Bacillota</taxon>
        <taxon>Erysipelotrichia</taxon>
        <taxon>Erysipelotrichales</taxon>
        <taxon>Coprobacillaceae</taxon>
        <taxon>Faecalibacillus</taxon>
    </lineage>
</organism>
<sequence length="295" mass="33058">MVKEMNIYDIKNKANEVLRQPNQLFKVILYVGIIQALFSALSGLFDGILGSIISLILSILTVTLGHGIIVASLKVVNNNGNLVDEKEDSLVGIKRFGQLFPTYFLYRVVVALAGIVVGVIGMLLMYTMITDAQFSNLSQLVLMYVNKSTISQDEIVNIVASLSNVFSFVFILVIIISILSVYLSLKFGLFNYILQKYNYTGLTALKESSRLMKGNKWTLFKLEFSFFGWMILAGLVSGVVVMFVETIMPIPFLATFITVVVSTFFSAYFYDVKRNTCLAVFYEELDYADKNSVEL</sequence>
<dbReference type="EMBL" id="PYLQ01000003">
    <property type="protein sequence ID" value="PST42675.1"/>
    <property type="molecule type" value="Genomic_DNA"/>
</dbReference>
<gene>
    <name evidence="2" type="ORF">C7U54_03160</name>
</gene>
<accession>A0A2T3G549</accession>
<reference evidence="2 3" key="1">
    <citation type="journal article" date="2019" name="Int. J. Syst. Evol. Microbiol.">
        <title>Faecalibacillus intestinalis gen. nov., sp. nov. and Faecalibacillus faecis sp. nov., isolated from human faeces.</title>
        <authorList>
            <person name="Seo B."/>
            <person name="Jeon K."/>
            <person name="Baek I."/>
            <person name="Lee Y.M."/>
            <person name="Baek K."/>
            <person name="Ko G."/>
        </authorList>
    </citation>
    <scope>NUCLEOTIDE SEQUENCE [LARGE SCALE GENOMIC DNA]</scope>
    <source>
        <strain evidence="2 3">SNUG30099</strain>
    </source>
</reference>
<comment type="caution">
    <text evidence="2">The sequence shown here is derived from an EMBL/GenBank/DDBJ whole genome shotgun (WGS) entry which is preliminary data.</text>
</comment>
<name>A0A2T3G549_9FIRM</name>
<evidence type="ECO:0000313" key="2">
    <source>
        <dbReference type="EMBL" id="PST42675.1"/>
    </source>
</evidence>
<dbReference type="PANTHER" id="PTHR40076:SF1">
    <property type="entry name" value="MEMBRANE PROTEIN"/>
    <property type="match status" value="1"/>
</dbReference>
<keyword evidence="1" id="KW-1133">Transmembrane helix</keyword>
<feature type="transmembrane region" description="Helical" evidence="1">
    <location>
        <begin position="27"/>
        <end position="45"/>
    </location>
</feature>
<feature type="transmembrane region" description="Helical" evidence="1">
    <location>
        <begin position="104"/>
        <end position="129"/>
    </location>
</feature>
<dbReference type="AlphaFoldDB" id="A0A2T3G549"/>
<evidence type="ECO:0000256" key="1">
    <source>
        <dbReference type="SAM" id="Phobius"/>
    </source>
</evidence>
<keyword evidence="1" id="KW-0472">Membrane</keyword>
<feature type="transmembrane region" description="Helical" evidence="1">
    <location>
        <begin position="250"/>
        <end position="270"/>
    </location>
</feature>
<feature type="transmembrane region" description="Helical" evidence="1">
    <location>
        <begin position="222"/>
        <end position="244"/>
    </location>
</feature>
<keyword evidence="1" id="KW-0812">Transmembrane</keyword>
<protein>
    <recommendedName>
        <fullName evidence="4">DUF975 domain-containing protein</fullName>
    </recommendedName>
</protein>
<evidence type="ECO:0000313" key="3">
    <source>
        <dbReference type="Proteomes" id="UP000240974"/>
    </source>
</evidence>
<dbReference type="Proteomes" id="UP000240974">
    <property type="component" value="Unassembled WGS sequence"/>
</dbReference>
<feature type="transmembrane region" description="Helical" evidence="1">
    <location>
        <begin position="165"/>
        <end position="185"/>
    </location>
</feature>
<feature type="transmembrane region" description="Helical" evidence="1">
    <location>
        <begin position="51"/>
        <end position="73"/>
    </location>
</feature>
<dbReference type="PANTHER" id="PTHR40076">
    <property type="entry name" value="MEMBRANE PROTEIN-RELATED"/>
    <property type="match status" value="1"/>
</dbReference>
<keyword evidence="3" id="KW-1185">Reference proteome</keyword>
<dbReference type="InterPro" id="IPR010380">
    <property type="entry name" value="DUF975"/>
</dbReference>
<proteinExistence type="predicted"/>
<dbReference type="Pfam" id="PF06161">
    <property type="entry name" value="DUF975"/>
    <property type="match status" value="1"/>
</dbReference>
<evidence type="ECO:0008006" key="4">
    <source>
        <dbReference type="Google" id="ProtNLM"/>
    </source>
</evidence>